<evidence type="ECO:0000256" key="1">
    <source>
        <dbReference type="ARBA" id="ARBA00000971"/>
    </source>
</evidence>
<evidence type="ECO:0000256" key="7">
    <source>
        <dbReference type="SAM" id="SignalP"/>
    </source>
</evidence>
<comment type="caution">
    <text evidence="9">The sequence shown here is derived from an EMBL/GenBank/DDBJ whole genome shotgun (WGS) entry which is preliminary data.</text>
</comment>
<dbReference type="InterPro" id="IPR046357">
    <property type="entry name" value="PPIase_dom_sf"/>
</dbReference>
<evidence type="ECO:0000256" key="3">
    <source>
        <dbReference type="ARBA" id="ARBA00023110"/>
    </source>
</evidence>
<dbReference type="PROSITE" id="PS50059">
    <property type="entry name" value="FKBP_PPIASE"/>
    <property type="match status" value="1"/>
</dbReference>
<dbReference type="EC" id="5.2.1.8" evidence="6"/>
<dbReference type="Gene3D" id="3.10.50.40">
    <property type="match status" value="1"/>
</dbReference>
<proteinExistence type="inferred from homology"/>
<evidence type="ECO:0000313" key="9">
    <source>
        <dbReference type="EMBL" id="MCA1855329.1"/>
    </source>
</evidence>
<sequence length="158" mass="16059">MSQLLRNCLLGLALTLSATACKRNDAPPAASTSTAAPATAQAEGPAVAFQKIDAQVGTGKEAVAGSTAVVHYTGWLYDPAAPAQHGAEFDSSRGRSPFSFQVGGGQVIPGWDEGVQGMKVGGKRTLILPPAMGYGAGGAGPIPPNANLIFDVELLDVR</sequence>
<keyword evidence="10" id="KW-1185">Reference proteome</keyword>
<keyword evidence="4 5" id="KW-0413">Isomerase</keyword>
<reference evidence="9 10" key="1">
    <citation type="submission" date="2021-07" db="EMBL/GenBank/DDBJ databases">
        <title>Characterization of Violacein-producing bacteria and related species.</title>
        <authorList>
            <person name="Wilson H.S."/>
            <person name="De Leon M.E."/>
        </authorList>
    </citation>
    <scope>NUCLEOTIDE SEQUENCE [LARGE SCALE GENOMIC DNA]</scope>
    <source>
        <strain evidence="9 10">HSC-2F05</strain>
    </source>
</reference>
<dbReference type="PROSITE" id="PS51257">
    <property type="entry name" value="PROKAR_LIPOPROTEIN"/>
    <property type="match status" value="1"/>
</dbReference>
<comment type="similarity">
    <text evidence="2 6">Belongs to the FKBP-type PPIase family.</text>
</comment>
<feature type="domain" description="PPIase FKBP-type" evidence="8">
    <location>
        <begin position="65"/>
        <end position="158"/>
    </location>
</feature>
<evidence type="ECO:0000313" key="10">
    <source>
        <dbReference type="Proteomes" id="UP001198602"/>
    </source>
</evidence>
<gene>
    <name evidence="9" type="ORF">LE190_05240</name>
</gene>
<dbReference type="RefSeq" id="WP_225237691.1">
    <property type="nucleotide sequence ID" value="NZ_JAHYBX010000001.1"/>
</dbReference>
<dbReference type="PANTHER" id="PTHR43811:SF19">
    <property type="entry name" value="39 KDA FK506-BINDING NUCLEAR PROTEIN"/>
    <property type="match status" value="1"/>
</dbReference>
<dbReference type="Pfam" id="PF00254">
    <property type="entry name" value="FKBP_C"/>
    <property type="match status" value="1"/>
</dbReference>
<dbReference type="InterPro" id="IPR001179">
    <property type="entry name" value="PPIase_FKBP_dom"/>
</dbReference>
<dbReference type="EMBL" id="JAHYBX010000001">
    <property type="protein sequence ID" value="MCA1855329.1"/>
    <property type="molecule type" value="Genomic_DNA"/>
</dbReference>
<evidence type="ECO:0000256" key="6">
    <source>
        <dbReference type="RuleBase" id="RU003915"/>
    </source>
</evidence>
<accession>A0ABS7Y6P4</accession>
<dbReference type="GO" id="GO:0003755">
    <property type="term" value="F:peptidyl-prolyl cis-trans isomerase activity"/>
    <property type="evidence" value="ECO:0007669"/>
    <property type="project" value="UniProtKB-EC"/>
</dbReference>
<dbReference type="Proteomes" id="UP001198602">
    <property type="component" value="Unassembled WGS sequence"/>
</dbReference>
<feature type="chain" id="PRO_5046545038" description="Peptidyl-prolyl cis-trans isomerase" evidence="7">
    <location>
        <begin position="21"/>
        <end position="158"/>
    </location>
</feature>
<keyword evidence="3 5" id="KW-0697">Rotamase</keyword>
<evidence type="ECO:0000256" key="5">
    <source>
        <dbReference type="PROSITE-ProRule" id="PRU00277"/>
    </source>
</evidence>
<protein>
    <recommendedName>
        <fullName evidence="6">Peptidyl-prolyl cis-trans isomerase</fullName>
        <ecNumber evidence="6">5.2.1.8</ecNumber>
    </recommendedName>
</protein>
<evidence type="ECO:0000259" key="8">
    <source>
        <dbReference type="PROSITE" id="PS50059"/>
    </source>
</evidence>
<organism evidence="9 10">
    <name type="scientific">Massilia hydrophila</name>
    <dbReference type="NCBI Taxonomy" id="3044279"/>
    <lineage>
        <taxon>Bacteria</taxon>
        <taxon>Pseudomonadati</taxon>
        <taxon>Pseudomonadota</taxon>
        <taxon>Betaproteobacteria</taxon>
        <taxon>Burkholderiales</taxon>
        <taxon>Oxalobacteraceae</taxon>
        <taxon>Telluria group</taxon>
        <taxon>Massilia</taxon>
    </lineage>
</organism>
<keyword evidence="7" id="KW-0732">Signal</keyword>
<name>A0ABS7Y6P4_9BURK</name>
<dbReference type="PANTHER" id="PTHR43811">
    <property type="entry name" value="FKBP-TYPE PEPTIDYL-PROLYL CIS-TRANS ISOMERASE FKPA"/>
    <property type="match status" value="1"/>
</dbReference>
<feature type="signal peptide" evidence="7">
    <location>
        <begin position="1"/>
        <end position="20"/>
    </location>
</feature>
<evidence type="ECO:0000256" key="4">
    <source>
        <dbReference type="ARBA" id="ARBA00023235"/>
    </source>
</evidence>
<dbReference type="SUPFAM" id="SSF54534">
    <property type="entry name" value="FKBP-like"/>
    <property type="match status" value="1"/>
</dbReference>
<comment type="catalytic activity">
    <reaction evidence="1 5 6">
        <text>[protein]-peptidylproline (omega=180) = [protein]-peptidylproline (omega=0)</text>
        <dbReference type="Rhea" id="RHEA:16237"/>
        <dbReference type="Rhea" id="RHEA-COMP:10747"/>
        <dbReference type="Rhea" id="RHEA-COMP:10748"/>
        <dbReference type="ChEBI" id="CHEBI:83833"/>
        <dbReference type="ChEBI" id="CHEBI:83834"/>
        <dbReference type="EC" id="5.2.1.8"/>
    </reaction>
</comment>
<evidence type="ECO:0000256" key="2">
    <source>
        <dbReference type="ARBA" id="ARBA00006577"/>
    </source>
</evidence>